<evidence type="ECO:0000256" key="4">
    <source>
        <dbReference type="ARBA" id="ARBA00022801"/>
    </source>
</evidence>
<evidence type="ECO:0000313" key="10">
    <source>
        <dbReference type="EMBL" id="KAF4398907.1"/>
    </source>
</evidence>
<feature type="region of interest" description="Disordered" evidence="7">
    <location>
        <begin position="768"/>
        <end position="834"/>
    </location>
</feature>
<feature type="compositionally biased region" description="Basic and acidic residues" evidence="7">
    <location>
        <begin position="1350"/>
        <end position="1365"/>
    </location>
</feature>
<feature type="coiled-coil region" evidence="6">
    <location>
        <begin position="579"/>
        <end position="606"/>
    </location>
</feature>
<feature type="compositionally biased region" description="Basic residues" evidence="7">
    <location>
        <begin position="903"/>
        <end position="923"/>
    </location>
</feature>
<evidence type="ECO:0000256" key="7">
    <source>
        <dbReference type="SAM" id="MobiDB-lite"/>
    </source>
</evidence>
<dbReference type="InterPro" id="IPR041412">
    <property type="entry name" value="Xrn1_helical"/>
</dbReference>
<protein>
    <submittedName>
        <fullName evidence="10">Uncharacterized protein</fullName>
    </submittedName>
</protein>
<feature type="compositionally biased region" description="Polar residues" evidence="7">
    <location>
        <begin position="1587"/>
        <end position="1601"/>
    </location>
</feature>
<feature type="region of interest" description="Disordered" evidence="7">
    <location>
        <begin position="1210"/>
        <end position="1277"/>
    </location>
</feature>
<dbReference type="PANTHER" id="PTHR12341">
    <property type="entry name" value="5'-&gt;3' EXORIBONUCLEASE"/>
    <property type="match status" value="1"/>
</dbReference>
<dbReference type="Pfam" id="PF03159">
    <property type="entry name" value="XRN_N"/>
    <property type="match status" value="1"/>
</dbReference>
<dbReference type="InterPro" id="IPR027073">
    <property type="entry name" value="5_3_exoribonuclease"/>
</dbReference>
<dbReference type="CDD" id="cd09897">
    <property type="entry name" value="H3TH_FEN1-XPG-like"/>
    <property type="match status" value="1"/>
</dbReference>
<evidence type="ECO:0000256" key="1">
    <source>
        <dbReference type="ARBA" id="ARBA00006994"/>
    </source>
</evidence>
<dbReference type="EMBL" id="JAATIQ010000022">
    <property type="protein sequence ID" value="KAF4398907.1"/>
    <property type="molecule type" value="Genomic_DNA"/>
</dbReference>
<feature type="compositionally biased region" description="Basic residues" evidence="7">
    <location>
        <begin position="812"/>
        <end position="832"/>
    </location>
</feature>
<evidence type="ECO:0000256" key="3">
    <source>
        <dbReference type="ARBA" id="ARBA00022722"/>
    </source>
</evidence>
<feature type="domain" description="Xrn1 N-terminal" evidence="8">
    <location>
        <begin position="24"/>
        <end position="248"/>
    </location>
</feature>
<feature type="region of interest" description="Disordered" evidence="7">
    <location>
        <begin position="1398"/>
        <end position="1469"/>
    </location>
</feature>
<reference evidence="10 11" key="1">
    <citation type="journal article" date="2020" name="bioRxiv">
        <title>Sequence and annotation of 42 cannabis genomes reveals extensive copy number variation in cannabinoid synthesis and pathogen resistance genes.</title>
        <authorList>
            <person name="Mckernan K.J."/>
            <person name="Helbert Y."/>
            <person name="Kane L.T."/>
            <person name="Ebling H."/>
            <person name="Zhang L."/>
            <person name="Liu B."/>
            <person name="Eaton Z."/>
            <person name="Mclaughlin S."/>
            <person name="Kingan S."/>
            <person name="Baybayan P."/>
            <person name="Concepcion G."/>
            <person name="Jordan M."/>
            <person name="Riva A."/>
            <person name="Barbazuk W."/>
            <person name="Harkins T."/>
        </authorList>
    </citation>
    <scope>NUCLEOTIDE SEQUENCE [LARGE SCALE GENOMIC DNA]</scope>
    <source>
        <strain evidence="11">cv. Jamaican Lion 4</strain>
        <tissue evidence="10">Leaf</tissue>
    </source>
</reference>
<dbReference type="GO" id="GO:0005634">
    <property type="term" value="C:nucleus"/>
    <property type="evidence" value="ECO:0007669"/>
    <property type="project" value="TreeGrafter"/>
</dbReference>
<dbReference type="GO" id="GO:0004534">
    <property type="term" value="F:5'-3' RNA exonuclease activity"/>
    <property type="evidence" value="ECO:0007669"/>
    <property type="project" value="TreeGrafter"/>
</dbReference>
<keyword evidence="5" id="KW-0269">Exonuclease</keyword>
<feature type="region of interest" description="Disordered" evidence="7">
    <location>
        <begin position="883"/>
        <end position="925"/>
    </location>
</feature>
<feature type="region of interest" description="Disordered" evidence="7">
    <location>
        <begin position="1112"/>
        <end position="1189"/>
    </location>
</feature>
<feature type="compositionally biased region" description="Basic residues" evidence="7">
    <location>
        <begin position="1056"/>
        <end position="1065"/>
    </location>
</feature>
<comment type="similarity">
    <text evidence="1">Belongs to the 5'-3' exonuclease family. XRN2/RAT1 subfamily.</text>
</comment>
<dbReference type="GO" id="GO:0006397">
    <property type="term" value="P:mRNA processing"/>
    <property type="evidence" value="ECO:0007669"/>
    <property type="project" value="UniProtKB-KW"/>
</dbReference>
<accession>A0A7J6HUD2</accession>
<sequence>MGLETLQPKEDVRGSFIHLRATTMGIPSFYRWLVEKFPRTVIDAPVNGLDFDNLYLDMNGIIHPCFHPQGLPAPKTYDEVFQAVFKYIDKLLSVAKPKKLLFLAIDGVAPRAKMNQQRSRRFRTAKDAAEEAAWKVKLKNQSIEDSCKLDSNVITPGSEFMALLSSALRYYIYLRMNEDPNWQGIKVILSDASVPGEGEHKIMSYIRLQRNLPGFDPNTRHCLYGLDADLIMLALASHEVHFSILREDVMKDKFVKSKYMNKRNGTGLLKGNLDSYISNQKFQYLAYLMEIPDVKGDLERQIDDFVLMCLFVGNDFLPHIPSLEISEGAIELLLTIYKMEFVTMGGYLTNSFEVNLERMKHFLGVVGSYEGLILQKRVQVENEWAIRDQRYSQNKTVTETSLGSKSVNSSAMMKQAPDNTTSVSTSTEVKKINFGENDWKEKYYLEKFKVETDNDRLNVRNDLVLKYTEGICWVMHYYYEGVCSWQWYYPYHYAPCASDFVGLDELKIQFTLGVPFKPFDQLMAVLPAASAHALPVSYRKLMTDASSPLLAFYPTDVELDMNGKRFSWQAIYKLPFIEETILLSEIARVENELTEEERQRNKLGMDVLFVHVTYPLAMNILSFYRSNVDHLSLIDTQIKQEIVPESSDGMNGYIFVSNIPMQPEQINSPIDGMDMIADNKVLSVFYNSPAFHAHIPRAPNGVHYPKKSIFRRHVKPTPFLWHEKSSVVGRLHSLRPIHMSISGSRLSNSARLLVTKWYLEIEKQRKSKGDVELHGAKTTDGSHAATEGESINGKTIDGSHAAAEGESINGKTTKRIARARRQKEKRARRQKEKRMAELGDMHVGEKGPASIPMTQEAVSVDAGLVESAIVDVSHAAAEGESINGKTIDGSHAAAEGESINGKTTKRIARARRQKEKRARRQKEKRMAELGDMHVGEKGPASIPMTQEAVSVDAGLVESAIVDVNIGKSGREQNDIIHVGKKEPASTPKTQEAVFIDASCGESATVDAKCKSDIIHVGEKEAASTPKTQEEALSIEASLGETATVDAGVDSKGINCKTRKRRRKHESGREQSDIIHAGEKEPASTPKTETAVFIDAGCGESATVDGKRESDIIHLGEKEAASTPKTQEALSIDAGLGESAGVDSKGIDNSKTRKRRRKSKSEREQSDIIHAGEKEPASTPKTEPAVFIDAGCGGSATVDGQCKSDIIHLGEKEAASTPKTQEETLSIDAGLGESAGAESKGIDNGKTRKRRRKSKSGREQSDTIHVCEKEPASTPKTQEAVFIDAGCGESATVDGQCKSDIIHLGEKEAASTPKTQEETLSIDAGLGESAGAEIKGINNGKTRKRRRKSKSGREQSDTIHVGEKEPASTPKTETAVFIDAGCGESATVDGKLESDIIHLGEKEAASTPKTQEETLSIDAGLGESAGAEIKGINDGKTRKRRRKSKSGREQSDTIHVGEKEPASTSKTETAVFIDAGCGESATVDGKLESDIIHLGEKEAASTPKTQEETLSINAGLGEIAGAESKGIDNGKTRKRRRKSKSGREQSDIIHVGEKESASSPKTETAVSIDAGLEKEPASNPNIGEPAMISNTGERTTSGGDNR</sequence>
<keyword evidence="2" id="KW-0507">mRNA processing</keyword>
<name>A0A7J6HUD2_CANSA</name>
<comment type="caution">
    <text evidence="10">The sequence shown here is derived from an EMBL/GenBank/DDBJ whole genome shotgun (WGS) entry which is preliminary data.</text>
</comment>
<feature type="compositionally biased region" description="Basic residues" evidence="7">
    <location>
        <begin position="1340"/>
        <end position="1349"/>
    </location>
</feature>
<dbReference type="GO" id="GO:0003723">
    <property type="term" value="F:RNA binding"/>
    <property type="evidence" value="ECO:0007669"/>
    <property type="project" value="TreeGrafter"/>
</dbReference>
<dbReference type="Pfam" id="PF17846">
    <property type="entry name" value="XRN_M"/>
    <property type="match status" value="1"/>
</dbReference>
<evidence type="ECO:0000259" key="8">
    <source>
        <dbReference type="Pfam" id="PF03159"/>
    </source>
</evidence>
<keyword evidence="11" id="KW-1185">Reference proteome</keyword>
<feature type="region of interest" description="Disordered" evidence="7">
    <location>
        <begin position="1305"/>
        <end position="1375"/>
    </location>
</feature>
<dbReference type="GO" id="GO:0000956">
    <property type="term" value="P:nuclear-transcribed mRNA catabolic process"/>
    <property type="evidence" value="ECO:0007669"/>
    <property type="project" value="TreeGrafter"/>
</dbReference>
<feature type="region of interest" description="Disordered" evidence="7">
    <location>
        <begin position="1493"/>
        <end position="1601"/>
    </location>
</feature>
<dbReference type="CDD" id="cd18673">
    <property type="entry name" value="PIN_XRN1-2-like"/>
    <property type="match status" value="1"/>
</dbReference>
<gene>
    <name evidence="10" type="ORF">G4B88_023501</name>
</gene>
<dbReference type="Gene3D" id="1.25.40.1050">
    <property type="match status" value="1"/>
</dbReference>
<feature type="region of interest" description="Disordered" evidence="7">
    <location>
        <begin position="1053"/>
        <end position="1087"/>
    </location>
</feature>
<evidence type="ECO:0000313" key="11">
    <source>
        <dbReference type="Proteomes" id="UP000583929"/>
    </source>
</evidence>
<feature type="domain" description="Xrn1 helical" evidence="9">
    <location>
        <begin position="415"/>
        <end position="710"/>
    </location>
</feature>
<feature type="compositionally biased region" description="Basic and acidic residues" evidence="7">
    <location>
        <begin position="1540"/>
        <end position="1555"/>
    </location>
</feature>
<feature type="compositionally biased region" description="Basic and acidic residues" evidence="7">
    <location>
        <begin position="1255"/>
        <end position="1270"/>
    </location>
</feature>
<dbReference type="PANTHER" id="PTHR12341:SF53">
    <property type="entry name" value="5'-3' EXORIBONUCLEASE"/>
    <property type="match status" value="1"/>
</dbReference>
<feature type="compositionally biased region" description="Basic and acidic residues" evidence="7">
    <location>
        <begin position="1445"/>
        <end position="1460"/>
    </location>
</feature>
<evidence type="ECO:0000256" key="5">
    <source>
        <dbReference type="ARBA" id="ARBA00022839"/>
    </source>
</evidence>
<organism evidence="10 11">
    <name type="scientific">Cannabis sativa</name>
    <name type="common">Hemp</name>
    <name type="synonym">Marijuana</name>
    <dbReference type="NCBI Taxonomy" id="3483"/>
    <lineage>
        <taxon>Eukaryota</taxon>
        <taxon>Viridiplantae</taxon>
        <taxon>Streptophyta</taxon>
        <taxon>Embryophyta</taxon>
        <taxon>Tracheophyta</taxon>
        <taxon>Spermatophyta</taxon>
        <taxon>Magnoliopsida</taxon>
        <taxon>eudicotyledons</taxon>
        <taxon>Gunneridae</taxon>
        <taxon>Pentapetalae</taxon>
        <taxon>rosids</taxon>
        <taxon>fabids</taxon>
        <taxon>Rosales</taxon>
        <taxon>Cannabaceae</taxon>
        <taxon>Cannabis</taxon>
    </lineage>
</organism>
<dbReference type="Gene3D" id="3.40.50.12390">
    <property type="match status" value="2"/>
</dbReference>
<feature type="compositionally biased region" description="Polar residues" evidence="7">
    <location>
        <begin position="1501"/>
        <end position="1511"/>
    </location>
</feature>
<dbReference type="Proteomes" id="UP000583929">
    <property type="component" value="Unassembled WGS sequence"/>
</dbReference>
<proteinExistence type="inferred from homology"/>
<evidence type="ECO:0000259" key="9">
    <source>
        <dbReference type="Pfam" id="PF17846"/>
    </source>
</evidence>
<feature type="compositionally biased region" description="Basic and acidic residues" evidence="7">
    <location>
        <begin position="1066"/>
        <end position="1081"/>
    </location>
</feature>
<dbReference type="FunFam" id="1.25.40.1050:FF:000002">
    <property type="entry name" value="5'-3' exoribonuclease"/>
    <property type="match status" value="1"/>
</dbReference>
<feature type="compositionally biased region" description="Basic and acidic residues" evidence="7">
    <location>
        <begin position="1160"/>
        <end position="1175"/>
    </location>
</feature>
<dbReference type="InterPro" id="IPR004859">
    <property type="entry name" value="Xrn1_N"/>
</dbReference>
<keyword evidence="4" id="KW-0378">Hydrolase</keyword>
<evidence type="ECO:0000256" key="2">
    <source>
        <dbReference type="ARBA" id="ARBA00022664"/>
    </source>
</evidence>
<evidence type="ECO:0000256" key="6">
    <source>
        <dbReference type="SAM" id="Coils"/>
    </source>
</evidence>
<keyword evidence="3" id="KW-0540">Nuclease</keyword>
<feature type="compositionally biased region" description="Basic and acidic residues" evidence="7">
    <location>
        <begin position="768"/>
        <end position="777"/>
    </location>
</feature>
<keyword evidence="6" id="KW-0175">Coiled coil</keyword>